<comment type="caution">
    <text evidence="2">The sequence shown here is derived from an EMBL/GenBank/DDBJ whole genome shotgun (WGS) entry which is preliminary data.</text>
</comment>
<dbReference type="AlphaFoldDB" id="A0A069PTA5"/>
<gene>
    <name evidence="2" type="ORF">BG61_29110</name>
</gene>
<evidence type="ECO:0000313" key="3">
    <source>
        <dbReference type="Proteomes" id="UP000027466"/>
    </source>
</evidence>
<evidence type="ECO:0000313" key="2">
    <source>
        <dbReference type="EMBL" id="KDR43835.1"/>
    </source>
</evidence>
<keyword evidence="3" id="KW-1185">Reference proteome</keyword>
<organism evidence="2 3">
    <name type="scientific">Caballeronia glathei</name>
    <dbReference type="NCBI Taxonomy" id="60547"/>
    <lineage>
        <taxon>Bacteria</taxon>
        <taxon>Pseudomonadati</taxon>
        <taxon>Pseudomonadota</taxon>
        <taxon>Betaproteobacteria</taxon>
        <taxon>Burkholderiales</taxon>
        <taxon>Burkholderiaceae</taxon>
        <taxon>Caballeronia</taxon>
    </lineage>
</organism>
<accession>A0A069PTA5</accession>
<feature type="signal peptide" evidence="1">
    <location>
        <begin position="1"/>
        <end position="16"/>
    </location>
</feature>
<evidence type="ECO:0000256" key="1">
    <source>
        <dbReference type="SAM" id="SignalP"/>
    </source>
</evidence>
<feature type="chain" id="PRO_5001667875" evidence="1">
    <location>
        <begin position="17"/>
        <end position="259"/>
    </location>
</feature>
<keyword evidence="1" id="KW-0732">Signal</keyword>
<dbReference type="Proteomes" id="UP000027466">
    <property type="component" value="Unassembled WGS sequence"/>
</dbReference>
<dbReference type="EMBL" id="JFHC01000005">
    <property type="protein sequence ID" value="KDR43835.1"/>
    <property type="molecule type" value="Genomic_DNA"/>
</dbReference>
<reference evidence="2 3" key="1">
    <citation type="submission" date="2014-03" db="EMBL/GenBank/DDBJ databases">
        <title>Draft Genome Sequences of Four Burkholderia Strains.</title>
        <authorList>
            <person name="Liu X.Y."/>
            <person name="Li C.X."/>
            <person name="Xu J.H."/>
        </authorList>
    </citation>
    <scope>NUCLEOTIDE SEQUENCE [LARGE SCALE GENOMIC DNA]</scope>
    <source>
        <strain evidence="2 3">DSM 50014</strain>
    </source>
</reference>
<proteinExistence type="predicted"/>
<protein>
    <submittedName>
        <fullName evidence="2">Uncharacterized protein</fullName>
    </submittedName>
</protein>
<sequence>MCAAALFFAVALPASAERLWLVAGPSDPSAAGIAKRAEPLYRLVPDGFVIQTADCGDKQNVFTWVAATATADKPALAARQRIRKLVPDAYLRPCDVRPGSLLALRASVVDRSIARIPEGASKWEAGDRLTLLRPLNDGRSLIIVRYFVSEPDDLLEGRRERVVLANRKGRHLLLDNDCVDPADASAQRAYVAFECVRGLLSGHVVHGVLVFDDAGKKILESKNCRDPKWAGDRVMACDAESVGTDGQLQLQRRRVVVGG</sequence>
<name>A0A069PTA5_9BURK</name>